<keyword evidence="6" id="KW-1185">Reference proteome</keyword>
<keyword evidence="3" id="KW-1133">Transmembrane helix</keyword>
<dbReference type="STRING" id="366584.SAMN05216377_102132"/>
<feature type="coiled-coil region" evidence="1">
    <location>
        <begin position="218"/>
        <end position="252"/>
    </location>
</feature>
<protein>
    <recommendedName>
        <fullName evidence="4">DUF4349 domain-containing protein</fullName>
    </recommendedName>
</protein>
<dbReference type="Pfam" id="PF14257">
    <property type="entry name" value="DUF4349"/>
    <property type="match status" value="1"/>
</dbReference>
<evidence type="ECO:0000256" key="1">
    <source>
        <dbReference type="SAM" id="Coils"/>
    </source>
</evidence>
<dbReference type="RefSeq" id="WP_093076468.1">
    <property type="nucleotide sequence ID" value="NZ_FNBE01000002.1"/>
</dbReference>
<feature type="transmembrane region" description="Helical" evidence="3">
    <location>
        <begin position="283"/>
        <end position="311"/>
    </location>
</feature>
<evidence type="ECO:0000259" key="4">
    <source>
        <dbReference type="Pfam" id="PF14257"/>
    </source>
</evidence>
<keyword evidence="1" id="KW-0175">Coiled coil</keyword>
<dbReference type="EMBL" id="FNBE01000002">
    <property type="protein sequence ID" value="SDE80442.1"/>
    <property type="molecule type" value="Genomic_DNA"/>
</dbReference>
<evidence type="ECO:0000256" key="3">
    <source>
        <dbReference type="SAM" id="Phobius"/>
    </source>
</evidence>
<name>A0A1G7FXB0_PSEOR</name>
<reference evidence="5 6" key="1">
    <citation type="submission" date="2016-10" db="EMBL/GenBank/DDBJ databases">
        <authorList>
            <person name="de Groot N.N."/>
        </authorList>
    </citation>
    <scope>NUCLEOTIDE SEQUENCE [LARGE SCALE GENOMIC DNA]</scope>
    <source>
        <strain evidence="5 6">CGMCC 4.3143</strain>
    </source>
</reference>
<evidence type="ECO:0000313" key="5">
    <source>
        <dbReference type="EMBL" id="SDE80442.1"/>
    </source>
</evidence>
<evidence type="ECO:0000313" key="6">
    <source>
        <dbReference type="Proteomes" id="UP000198967"/>
    </source>
</evidence>
<dbReference type="OrthoDB" id="186919at2"/>
<feature type="region of interest" description="Disordered" evidence="2">
    <location>
        <begin position="1"/>
        <end position="27"/>
    </location>
</feature>
<feature type="transmembrane region" description="Helical" evidence="3">
    <location>
        <begin position="30"/>
        <end position="52"/>
    </location>
</feature>
<dbReference type="AlphaFoldDB" id="A0A1G7FXB0"/>
<keyword evidence="3" id="KW-0472">Membrane</keyword>
<sequence length="330" mass="33423">MQLVAERAGLSRTPGTPRTPRTPRTRRGRWVAGIVAGVIVLGSASVVAGVALESGGVSGAAAPDTGTAEVGGYSGPTAEFAPSSPAIADRSSAPGIAPLDPGLAGMDVIRTATLTLQVADPAVAAGEVRGAVAAVGGFVAQERSVGTSSAGFTLRVPTDRLDAFTERIAGLGTVTARGGETQDVGGQVADLDGRVAAQQASVARVRGLLDRATTISEIVSVEAELASREADLESLQRRVAVLRDQVSMATVELSLTPVVAPPPPATGGFLGGLAVGWQGLQSIGVAVLAVLGFVVPMLPVVGVLVGLGWFVRRRVVRRRRPAPTVDEPVS</sequence>
<evidence type="ECO:0000256" key="2">
    <source>
        <dbReference type="SAM" id="MobiDB-lite"/>
    </source>
</evidence>
<proteinExistence type="predicted"/>
<gene>
    <name evidence="5" type="ORF">SAMN05216377_102132</name>
</gene>
<accession>A0A1G7FXB0</accession>
<organism evidence="5 6">
    <name type="scientific">Pseudonocardia oroxyli</name>
    <dbReference type="NCBI Taxonomy" id="366584"/>
    <lineage>
        <taxon>Bacteria</taxon>
        <taxon>Bacillati</taxon>
        <taxon>Actinomycetota</taxon>
        <taxon>Actinomycetes</taxon>
        <taxon>Pseudonocardiales</taxon>
        <taxon>Pseudonocardiaceae</taxon>
        <taxon>Pseudonocardia</taxon>
    </lineage>
</organism>
<dbReference type="Proteomes" id="UP000198967">
    <property type="component" value="Unassembled WGS sequence"/>
</dbReference>
<keyword evidence="3" id="KW-0812">Transmembrane</keyword>
<dbReference type="InterPro" id="IPR025645">
    <property type="entry name" value="DUF4349"/>
</dbReference>
<feature type="domain" description="DUF4349" evidence="4">
    <location>
        <begin position="108"/>
        <end position="309"/>
    </location>
</feature>